<organism evidence="2">
    <name type="scientific">Darwinula stevensoni</name>
    <dbReference type="NCBI Taxonomy" id="69355"/>
    <lineage>
        <taxon>Eukaryota</taxon>
        <taxon>Metazoa</taxon>
        <taxon>Ecdysozoa</taxon>
        <taxon>Arthropoda</taxon>
        <taxon>Crustacea</taxon>
        <taxon>Oligostraca</taxon>
        <taxon>Ostracoda</taxon>
        <taxon>Podocopa</taxon>
        <taxon>Podocopida</taxon>
        <taxon>Darwinulocopina</taxon>
        <taxon>Darwinuloidea</taxon>
        <taxon>Darwinulidae</taxon>
        <taxon>Darwinula</taxon>
    </lineage>
</organism>
<dbReference type="Gene3D" id="1.10.2080.10">
    <property type="entry name" value="Insect odorant-binding protein A10/Ejaculatory bulb-specific protein 3"/>
    <property type="match status" value="1"/>
</dbReference>
<dbReference type="PROSITE" id="PS51257">
    <property type="entry name" value="PROKAR_LIPOPROTEIN"/>
    <property type="match status" value="1"/>
</dbReference>
<dbReference type="EMBL" id="LR902614">
    <property type="protein sequence ID" value="CAD7250835.1"/>
    <property type="molecule type" value="Genomic_DNA"/>
</dbReference>
<dbReference type="AlphaFoldDB" id="A0A7R9AB68"/>
<reference evidence="2" key="1">
    <citation type="submission" date="2020-11" db="EMBL/GenBank/DDBJ databases">
        <authorList>
            <person name="Tran Van P."/>
        </authorList>
    </citation>
    <scope>NUCLEOTIDE SEQUENCE</scope>
</reference>
<dbReference type="SUPFAM" id="SSF100910">
    <property type="entry name" value="Chemosensory protein Csp2"/>
    <property type="match status" value="1"/>
</dbReference>
<gene>
    <name evidence="2" type="ORF">DSTB1V02_LOCUS10604</name>
</gene>
<accession>A0A7R9AB68</accession>
<keyword evidence="3" id="KW-1185">Reference proteome</keyword>
<protein>
    <submittedName>
        <fullName evidence="2">Uncharacterized protein</fullName>
    </submittedName>
</protein>
<keyword evidence="1" id="KW-0732">Signal</keyword>
<dbReference type="OrthoDB" id="6355718at2759"/>
<feature type="chain" id="PRO_5036209784" evidence="1">
    <location>
        <begin position="22"/>
        <end position="143"/>
    </location>
</feature>
<feature type="signal peptide" evidence="1">
    <location>
        <begin position="1"/>
        <end position="21"/>
    </location>
</feature>
<proteinExistence type="predicted"/>
<name>A0A7R9AB68_9CRUS</name>
<evidence type="ECO:0000313" key="3">
    <source>
        <dbReference type="Proteomes" id="UP000677054"/>
    </source>
</evidence>
<dbReference type="EMBL" id="CAJPEV010003097">
    <property type="protein sequence ID" value="CAG0898919.1"/>
    <property type="molecule type" value="Genomic_DNA"/>
</dbReference>
<evidence type="ECO:0000313" key="2">
    <source>
        <dbReference type="EMBL" id="CAD7250835.1"/>
    </source>
</evidence>
<dbReference type="InterPro" id="IPR036682">
    <property type="entry name" value="OS_D_A10/PebIII_sf"/>
</dbReference>
<sequence length="143" mass="16286">MNCRWLAVALVLCACAAVGWGQRRPIPRLPSRSQICRLMQDRSFVRRQVRCALGQQGACERIPQLQRRTATFLRNAIPAALGVGECDFCTRDDLQKVRLVMAEMNTRYPEESQMLLSAYDNEINQFANGQEVLQARLQLREGC</sequence>
<evidence type="ECO:0000256" key="1">
    <source>
        <dbReference type="SAM" id="SignalP"/>
    </source>
</evidence>
<dbReference type="Proteomes" id="UP000677054">
    <property type="component" value="Unassembled WGS sequence"/>
</dbReference>